<feature type="region of interest" description="Disordered" evidence="3">
    <location>
        <begin position="775"/>
        <end position="794"/>
    </location>
</feature>
<evidence type="ECO:0000313" key="5">
    <source>
        <dbReference type="EMBL" id="KOF93396.1"/>
    </source>
</evidence>
<evidence type="ECO:0000256" key="1">
    <source>
        <dbReference type="ARBA" id="ARBA00022658"/>
    </source>
</evidence>
<dbReference type="AlphaFoldDB" id="A0A0L8HW24"/>
<dbReference type="PROSITE" id="PS50009">
    <property type="entry name" value="RASGEF_CAT"/>
    <property type="match status" value="1"/>
</dbReference>
<feature type="domain" description="Ras-GEF" evidence="4">
    <location>
        <begin position="498"/>
        <end position="742"/>
    </location>
</feature>
<keyword evidence="1 2" id="KW-0344">Guanine-nucleotide releasing factor</keyword>
<dbReference type="Pfam" id="PF00617">
    <property type="entry name" value="RasGEF"/>
    <property type="match status" value="1"/>
</dbReference>
<organism evidence="5">
    <name type="scientific">Octopus bimaculoides</name>
    <name type="common">California two-spotted octopus</name>
    <dbReference type="NCBI Taxonomy" id="37653"/>
    <lineage>
        <taxon>Eukaryota</taxon>
        <taxon>Metazoa</taxon>
        <taxon>Spiralia</taxon>
        <taxon>Lophotrochozoa</taxon>
        <taxon>Mollusca</taxon>
        <taxon>Cephalopoda</taxon>
        <taxon>Coleoidea</taxon>
        <taxon>Octopodiformes</taxon>
        <taxon>Octopoda</taxon>
        <taxon>Incirrata</taxon>
        <taxon>Octopodidae</taxon>
        <taxon>Octopus</taxon>
    </lineage>
</organism>
<proteinExistence type="predicted"/>
<dbReference type="InterPro" id="IPR008937">
    <property type="entry name" value="Ras-like_GEF"/>
</dbReference>
<dbReference type="Gene3D" id="1.10.840.10">
    <property type="entry name" value="Ras guanine-nucleotide exchange factors catalytic domain"/>
    <property type="match status" value="1"/>
</dbReference>
<gene>
    <name evidence="5" type="ORF">OCBIM_22004593mg</name>
</gene>
<dbReference type="SMART" id="SM00147">
    <property type="entry name" value="RasGEF"/>
    <property type="match status" value="1"/>
</dbReference>
<dbReference type="EMBL" id="KQ417182">
    <property type="protein sequence ID" value="KOF93396.1"/>
    <property type="molecule type" value="Genomic_DNA"/>
</dbReference>
<dbReference type="PANTHER" id="PTHR23113:SF99">
    <property type="entry name" value="RASGEF DOMAIN-CONTAINING PROTEIN"/>
    <property type="match status" value="1"/>
</dbReference>
<feature type="region of interest" description="Disordered" evidence="3">
    <location>
        <begin position="898"/>
        <end position="949"/>
    </location>
</feature>
<dbReference type="KEGG" id="obi:106868254"/>
<evidence type="ECO:0000256" key="3">
    <source>
        <dbReference type="SAM" id="MobiDB-lite"/>
    </source>
</evidence>
<name>A0A0L8HW24_OCTBM</name>
<dbReference type="SUPFAM" id="SSF48366">
    <property type="entry name" value="Ras GEF"/>
    <property type="match status" value="1"/>
</dbReference>
<dbReference type="GO" id="GO:0007264">
    <property type="term" value="P:small GTPase-mediated signal transduction"/>
    <property type="evidence" value="ECO:0007669"/>
    <property type="project" value="InterPro"/>
</dbReference>
<sequence length="1114" mass="129854">MDPNDHLSQNIVFEGKFKELNPHGKIKRILRLKISEQYVILCNMDKNRCKTEQVISLSDSELRVLDKTRKRIALNLLNQNSMIFELSDTDAASKKNWENIILLINKLSYGSQSGNIGKRVLIAENIVDSFEKASKQLLDICSINEPIVFEYYFVELNLKGQGMRQVYIVITNKQVYFASQNLHDLTLNEQIPLGNIDMFVMNYLYKRIGIYLTGSVRIFEMCNNWQNNKTHNIWLELVKLINYKEKENKTNISGGGIALDLDISNDIENFPKKYFARSDKYFKLDFDGDEDSIEFSILKYISVLIKCAGISWAQCVISQTDLPFAGVSWNTSLETGRVNLLRRCGSCPTLYENHKVPLKLVKMAPHIKKSSSSIYIYSHAYEGSLFTQCSHDENTYHSSKKVLLDIYDKVIPGYVSEIETKKMWLSQKESRMYKSYINAHRRYSHTEEVDVALLISRSIKKIDSGDDPDSEESIRYSICKQKYPRKEDCYLPNFTDIKAEQLAFELTYVTKTLILRIRAEDLIHFQKRHLRLKYSNNSVAVLMTFCDQVISMVITEIINQTNVQNRLRTMKYFLQVACVCWKLQNFNTVGNIVTAFRNPVIFHWGKTWSLFKAKYPFTYDLHQKLTWVFYGDNFRSYRNVLRKAVKNPPYIPWVFHFLRHVAIPSWSTYVHTWKKIKRGASGKIHVNEHLHYQTATKMKYKTSKLSHFENASVTTPKIITNKEPEPLKSRFCKDLTWRAEKNVATNKDKNKHIGPSVITTDMLKSVKLRKVPKEHIYNEGSKKERQKGVEENPQRSAHFNELRTWFDGENSSRHSSFICSQAPIDSVKNIRSSNTYHDSQLQIPAPNSATDIEDIYQRTCNEYLSSEWSISTCLNANTSCEEDDCFRNEMRMRENISQTRQNVHLHKDRKSEELLKKKGKNTGGKTKNPKKTKCTRSVPSSKKQDILPSAVVEEREISSDASTSVSTNLQFFYLGTYNETEDANEKKTKKLFKMKSWKIGKTKSKPTSKSNNHGSWTNENEIYYINKNNNSRAKEHAKYFDDDRKLRWSYIDFWKCPFCGKDICIYADLPTNILLRFQSAVAKYAFQSQFILGEFLKSYRFLDIETLFRISRYD</sequence>
<evidence type="ECO:0000259" key="4">
    <source>
        <dbReference type="PROSITE" id="PS50009"/>
    </source>
</evidence>
<accession>A0A0L8HW24</accession>
<dbReference type="PANTHER" id="PTHR23113">
    <property type="entry name" value="GUANINE NUCLEOTIDE EXCHANGE FACTOR"/>
    <property type="match status" value="1"/>
</dbReference>
<dbReference type="InterPro" id="IPR001895">
    <property type="entry name" value="RASGEF_cat_dom"/>
</dbReference>
<dbReference type="OrthoDB" id="10402919at2759"/>
<dbReference type="InterPro" id="IPR023578">
    <property type="entry name" value="Ras_GEF_dom_sf"/>
</dbReference>
<protein>
    <recommendedName>
        <fullName evidence="4">Ras-GEF domain-containing protein</fullName>
    </recommendedName>
</protein>
<evidence type="ECO:0000256" key="2">
    <source>
        <dbReference type="PROSITE-ProRule" id="PRU00168"/>
    </source>
</evidence>
<dbReference type="GO" id="GO:0005085">
    <property type="term" value="F:guanyl-nucleotide exchange factor activity"/>
    <property type="evidence" value="ECO:0007669"/>
    <property type="project" value="UniProtKB-KW"/>
</dbReference>
<dbReference type="InterPro" id="IPR036964">
    <property type="entry name" value="RASGEF_cat_dom_sf"/>
</dbReference>
<reference evidence="5" key="1">
    <citation type="submission" date="2015-07" db="EMBL/GenBank/DDBJ databases">
        <title>MeaNS - Measles Nucleotide Surveillance Program.</title>
        <authorList>
            <person name="Tran T."/>
            <person name="Druce J."/>
        </authorList>
    </citation>
    <scope>NUCLEOTIDE SEQUENCE</scope>
    <source>
        <strain evidence="5">UCB-OBI-ISO-001</strain>
        <tissue evidence="5">Gonad</tissue>
    </source>
</reference>